<evidence type="ECO:0000313" key="4">
    <source>
        <dbReference type="Proteomes" id="UP001642409"/>
    </source>
</evidence>
<proteinExistence type="predicted"/>
<name>A0AA86PKC9_9EUKA</name>
<dbReference type="EMBL" id="CATOUU010000694">
    <property type="protein sequence ID" value="CAI9941475.1"/>
    <property type="molecule type" value="Genomic_DNA"/>
</dbReference>
<comment type="caution">
    <text evidence="1">The sequence shown here is derived from an EMBL/GenBank/DDBJ whole genome shotgun (WGS) entry which is preliminary data.</text>
</comment>
<reference evidence="1" key="1">
    <citation type="submission" date="2023-06" db="EMBL/GenBank/DDBJ databases">
        <authorList>
            <person name="Kurt Z."/>
        </authorList>
    </citation>
    <scope>NUCLEOTIDE SEQUENCE</scope>
</reference>
<dbReference type="EMBL" id="CAXDID020000047">
    <property type="protein sequence ID" value="CAL6003366.1"/>
    <property type="molecule type" value="Genomic_DNA"/>
</dbReference>
<evidence type="ECO:0000313" key="3">
    <source>
        <dbReference type="EMBL" id="CAL6025471.1"/>
    </source>
</evidence>
<organism evidence="1">
    <name type="scientific">Hexamita inflata</name>
    <dbReference type="NCBI Taxonomy" id="28002"/>
    <lineage>
        <taxon>Eukaryota</taxon>
        <taxon>Metamonada</taxon>
        <taxon>Diplomonadida</taxon>
        <taxon>Hexamitidae</taxon>
        <taxon>Hexamitinae</taxon>
        <taxon>Hexamita</taxon>
    </lineage>
</organism>
<evidence type="ECO:0000313" key="2">
    <source>
        <dbReference type="EMBL" id="CAL6003366.1"/>
    </source>
</evidence>
<protein>
    <submittedName>
        <fullName evidence="1">Uncharacterized protein</fullName>
    </submittedName>
</protein>
<gene>
    <name evidence="2" type="ORF">HINF_LOCUS18366</name>
    <name evidence="1" type="ORF">HINF_LOCUS29120</name>
    <name evidence="3" type="ORF">HINF_LOCUS30309</name>
</gene>
<sequence>MPEIPNINSVLETFMYYWYENAMLDANKLQLLMAQGAKITCQTTQNSSGQSSMTAHNDVLSMINMVLIKGVQNAEIAMWTPQILSDGYSLVVMVNWKDKDGKVLLMSNDTFYMQRVLASPQQRGLCIKSITTHIVYYTSQE</sequence>
<dbReference type="EMBL" id="CAXDID020000099">
    <property type="protein sequence ID" value="CAL6025471.1"/>
    <property type="molecule type" value="Genomic_DNA"/>
</dbReference>
<accession>A0AA86PKC9</accession>
<keyword evidence="4" id="KW-1185">Reference proteome</keyword>
<dbReference type="Proteomes" id="UP001642409">
    <property type="component" value="Unassembled WGS sequence"/>
</dbReference>
<reference evidence="2 4" key="2">
    <citation type="submission" date="2024-07" db="EMBL/GenBank/DDBJ databases">
        <authorList>
            <person name="Akdeniz Z."/>
        </authorList>
    </citation>
    <scope>NUCLEOTIDE SEQUENCE [LARGE SCALE GENOMIC DNA]</scope>
</reference>
<dbReference type="AlphaFoldDB" id="A0AA86PKC9"/>
<evidence type="ECO:0000313" key="1">
    <source>
        <dbReference type="EMBL" id="CAI9941475.1"/>
    </source>
</evidence>